<name>A0ABP8GHF0_9BURK</name>
<feature type="domain" description="Lon N-terminal" evidence="1">
    <location>
        <begin position="3"/>
        <end position="199"/>
    </location>
</feature>
<gene>
    <name evidence="2" type="ORF">GCM10023144_06050</name>
</gene>
<protein>
    <submittedName>
        <fullName evidence="2">LON peptidase substrate-binding domain-containing protein</fullName>
    </submittedName>
</protein>
<sequence>MEPTPLFPLARALFPDGVLHLRIFEVRYLDMIKKCIADGSGFGVVPLLEGSEVRVPGASETLAQAGTMARIEAWEAPMPALLQLRCLGVGKFRLAAPRQLRHGLWVGETEPVPSDTPVELPPGLQAAADALGRFIASLQRGGVAAAEMPIAPPFRLDECGWVADRWAELLPLPPQRKQELLLQEDPAQRLREMHAELDRRGLLAP</sequence>
<evidence type="ECO:0000313" key="3">
    <source>
        <dbReference type="Proteomes" id="UP001501671"/>
    </source>
</evidence>
<dbReference type="Gene3D" id="1.10.4060.10">
    <property type="entry name" value="BPP1347 like domain"/>
    <property type="match status" value="1"/>
</dbReference>
<comment type="caution">
    <text evidence="2">The sequence shown here is derived from an EMBL/GenBank/DDBJ whole genome shotgun (WGS) entry which is preliminary data.</text>
</comment>
<proteinExistence type="predicted"/>
<dbReference type="RefSeq" id="WP_345246191.1">
    <property type="nucleotide sequence ID" value="NZ_BAABFO010000002.1"/>
</dbReference>
<keyword evidence="3" id="KW-1185">Reference proteome</keyword>
<dbReference type="InterPro" id="IPR046336">
    <property type="entry name" value="Lon_prtase_N_sf"/>
</dbReference>
<dbReference type="PANTHER" id="PTHR46732">
    <property type="entry name" value="ATP-DEPENDENT PROTEASE LA (LON) DOMAIN PROTEIN"/>
    <property type="match status" value="1"/>
</dbReference>
<dbReference type="InterPro" id="IPR003111">
    <property type="entry name" value="Lon_prtase_N"/>
</dbReference>
<dbReference type="SMART" id="SM00464">
    <property type="entry name" value="LON"/>
    <property type="match status" value="1"/>
</dbReference>
<dbReference type="EMBL" id="BAABFO010000002">
    <property type="protein sequence ID" value="GAA4324463.1"/>
    <property type="molecule type" value="Genomic_DNA"/>
</dbReference>
<reference evidence="3" key="1">
    <citation type="journal article" date="2019" name="Int. J. Syst. Evol. Microbiol.">
        <title>The Global Catalogue of Microorganisms (GCM) 10K type strain sequencing project: providing services to taxonomists for standard genome sequencing and annotation.</title>
        <authorList>
            <consortium name="The Broad Institute Genomics Platform"/>
            <consortium name="The Broad Institute Genome Sequencing Center for Infectious Disease"/>
            <person name="Wu L."/>
            <person name="Ma J."/>
        </authorList>
    </citation>
    <scope>NUCLEOTIDE SEQUENCE [LARGE SCALE GENOMIC DNA]</scope>
    <source>
        <strain evidence="3">JCM 17666</strain>
    </source>
</reference>
<organism evidence="2 3">
    <name type="scientific">Pigmentiphaga soli</name>
    <dbReference type="NCBI Taxonomy" id="1007095"/>
    <lineage>
        <taxon>Bacteria</taxon>
        <taxon>Pseudomonadati</taxon>
        <taxon>Pseudomonadota</taxon>
        <taxon>Betaproteobacteria</taxon>
        <taxon>Burkholderiales</taxon>
        <taxon>Alcaligenaceae</taxon>
        <taxon>Pigmentiphaga</taxon>
    </lineage>
</organism>
<evidence type="ECO:0000313" key="2">
    <source>
        <dbReference type="EMBL" id="GAA4324463.1"/>
    </source>
</evidence>
<dbReference type="Proteomes" id="UP001501671">
    <property type="component" value="Unassembled WGS sequence"/>
</dbReference>
<dbReference type="PANTHER" id="PTHR46732:SF8">
    <property type="entry name" value="ATP-DEPENDENT PROTEASE LA (LON) DOMAIN PROTEIN"/>
    <property type="match status" value="1"/>
</dbReference>
<accession>A0ABP8GHF0</accession>
<dbReference type="Gene3D" id="2.30.130.40">
    <property type="entry name" value="LON domain-like"/>
    <property type="match status" value="1"/>
</dbReference>
<dbReference type="Pfam" id="PF02190">
    <property type="entry name" value="LON_substr_bdg"/>
    <property type="match status" value="1"/>
</dbReference>
<evidence type="ECO:0000259" key="1">
    <source>
        <dbReference type="SMART" id="SM00464"/>
    </source>
</evidence>
<dbReference type="InterPro" id="IPR015947">
    <property type="entry name" value="PUA-like_sf"/>
</dbReference>
<dbReference type="SUPFAM" id="SSF88697">
    <property type="entry name" value="PUA domain-like"/>
    <property type="match status" value="1"/>
</dbReference>